<dbReference type="EC" id="2.7.2.7" evidence="9"/>
<dbReference type="Pfam" id="PF00871">
    <property type="entry name" value="Acetate_kinase"/>
    <property type="match status" value="1"/>
</dbReference>
<evidence type="ECO:0000256" key="9">
    <source>
        <dbReference type="HAMAP-Rule" id="MF_00542"/>
    </source>
</evidence>
<evidence type="ECO:0000256" key="10">
    <source>
        <dbReference type="RuleBase" id="RU003835"/>
    </source>
</evidence>
<evidence type="ECO:0000256" key="5">
    <source>
        <dbReference type="ARBA" id="ARBA00022741"/>
    </source>
</evidence>
<dbReference type="PRINTS" id="PR00471">
    <property type="entry name" value="ACETATEKNASE"/>
</dbReference>
<dbReference type="NCBIfam" id="NF002834">
    <property type="entry name" value="PRK03011.1-5"/>
    <property type="match status" value="1"/>
</dbReference>
<dbReference type="Proteomes" id="UP000198625">
    <property type="component" value="Unassembled WGS sequence"/>
</dbReference>
<dbReference type="GO" id="GO:0006083">
    <property type="term" value="P:acetate metabolic process"/>
    <property type="evidence" value="ECO:0007669"/>
    <property type="project" value="TreeGrafter"/>
</dbReference>
<dbReference type="AlphaFoldDB" id="A0A1H3Q8Y6"/>
<comment type="subcellular location">
    <subcellularLocation>
        <location evidence="1 9">Cytoplasm</location>
    </subcellularLocation>
</comment>
<dbReference type="InterPro" id="IPR011245">
    <property type="entry name" value="Butyrate_kin"/>
</dbReference>
<dbReference type="NCBIfam" id="TIGR02707">
    <property type="entry name" value="butyr_kinase"/>
    <property type="match status" value="1"/>
</dbReference>
<accession>A0A1H3Q8Y6</accession>
<dbReference type="HAMAP" id="MF_00542">
    <property type="entry name" value="Butyrate_kinase"/>
    <property type="match status" value="1"/>
</dbReference>
<keyword evidence="5 9" id="KW-0547">Nucleotide-binding</keyword>
<proteinExistence type="inferred from homology"/>
<evidence type="ECO:0000256" key="4">
    <source>
        <dbReference type="ARBA" id="ARBA00022679"/>
    </source>
</evidence>
<evidence type="ECO:0000256" key="1">
    <source>
        <dbReference type="ARBA" id="ARBA00004496"/>
    </source>
</evidence>
<dbReference type="PIRSF" id="PIRSF036458">
    <property type="entry name" value="Butyrate_kin"/>
    <property type="match status" value="1"/>
</dbReference>
<keyword evidence="3 9" id="KW-0963">Cytoplasm</keyword>
<gene>
    <name evidence="9" type="primary">buk</name>
    <name evidence="11" type="ORF">SAMN05660462_01837</name>
</gene>
<dbReference type="STRING" id="415015.SAMN05660462_01837"/>
<dbReference type="PROSITE" id="PS01075">
    <property type="entry name" value="ACETATE_KINASE_1"/>
    <property type="match status" value="1"/>
</dbReference>
<dbReference type="GO" id="GO:0047761">
    <property type="term" value="F:butyrate kinase activity"/>
    <property type="evidence" value="ECO:0007669"/>
    <property type="project" value="UniProtKB-UniRule"/>
</dbReference>
<evidence type="ECO:0000256" key="8">
    <source>
        <dbReference type="ARBA" id="ARBA00048596"/>
    </source>
</evidence>
<keyword evidence="4 9" id="KW-0808">Transferase</keyword>
<evidence type="ECO:0000256" key="3">
    <source>
        <dbReference type="ARBA" id="ARBA00022490"/>
    </source>
</evidence>
<reference evidence="11 12" key="1">
    <citation type="submission" date="2016-10" db="EMBL/GenBank/DDBJ databases">
        <authorList>
            <person name="de Groot N.N."/>
        </authorList>
    </citation>
    <scope>NUCLEOTIDE SEQUENCE [LARGE SCALE GENOMIC DNA]</scope>
    <source>
        <strain evidence="11 12">DSM 21650</strain>
    </source>
</reference>
<dbReference type="PANTHER" id="PTHR21060">
    <property type="entry name" value="ACETATE KINASE"/>
    <property type="match status" value="1"/>
</dbReference>
<evidence type="ECO:0000313" key="12">
    <source>
        <dbReference type="Proteomes" id="UP000198625"/>
    </source>
</evidence>
<comment type="catalytic activity">
    <reaction evidence="8 9">
        <text>butanoate + ATP = butanoyl phosphate + ADP</text>
        <dbReference type="Rhea" id="RHEA:13585"/>
        <dbReference type="ChEBI" id="CHEBI:17968"/>
        <dbReference type="ChEBI" id="CHEBI:30616"/>
        <dbReference type="ChEBI" id="CHEBI:58079"/>
        <dbReference type="ChEBI" id="CHEBI:456216"/>
        <dbReference type="EC" id="2.7.2.7"/>
    </reaction>
</comment>
<dbReference type="InterPro" id="IPR000890">
    <property type="entry name" value="Aliphatic_acid_kin_short-chain"/>
</dbReference>
<comment type="similarity">
    <text evidence="2 9 10">Belongs to the acetokinase family.</text>
</comment>
<name>A0A1H3Q8Y6_9FIRM</name>
<keyword evidence="7 9" id="KW-0067">ATP-binding</keyword>
<dbReference type="InterPro" id="IPR043129">
    <property type="entry name" value="ATPase_NBD"/>
</dbReference>
<dbReference type="GO" id="GO:0008776">
    <property type="term" value="F:acetate kinase activity"/>
    <property type="evidence" value="ECO:0007669"/>
    <property type="project" value="TreeGrafter"/>
</dbReference>
<dbReference type="Gene3D" id="3.30.420.40">
    <property type="match status" value="2"/>
</dbReference>
<organism evidence="11 12">
    <name type="scientific">Proteiniborus ethanoligenes</name>
    <dbReference type="NCBI Taxonomy" id="415015"/>
    <lineage>
        <taxon>Bacteria</taxon>
        <taxon>Bacillati</taxon>
        <taxon>Bacillota</taxon>
        <taxon>Clostridia</taxon>
        <taxon>Eubacteriales</taxon>
        <taxon>Proteiniborus</taxon>
    </lineage>
</organism>
<dbReference type="PANTHER" id="PTHR21060:SF3">
    <property type="entry name" value="BUTYRATE KINASE 2-RELATED"/>
    <property type="match status" value="1"/>
</dbReference>
<dbReference type="GO" id="GO:0005737">
    <property type="term" value="C:cytoplasm"/>
    <property type="evidence" value="ECO:0007669"/>
    <property type="project" value="UniProtKB-SubCell"/>
</dbReference>
<protein>
    <recommendedName>
        <fullName evidence="9">Probable butyrate kinase</fullName>
        <shortName evidence="9">BK</shortName>
        <ecNumber evidence="9">2.7.2.7</ecNumber>
    </recommendedName>
    <alternativeName>
        <fullName evidence="9">Branched-chain carboxylic acid kinase</fullName>
    </alternativeName>
</protein>
<keyword evidence="6 9" id="KW-0418">Kinase</keyword>
<evidence type="ECO:0000256" key="6">
    <source>
        <dbReference type="ARBA" id="ARBA00022777"/>
    </source>
</evidence>
<dbReference type="InterPro" id="IPR023865">
    <property type="entry name" value="Aliphatic_acid_kinase_CS"/>
</dbReference>
<dbReference type="CDD" id="cd24011">
    <property type="entry name" value="ASKHA_NBD_BK"/>
    <property type="match status" value="1"/>
</dbReference>
<evidence type="ECO:0000256" key="7">
    <source>
        <dbReference type="ARBA" id="ARBA00022840"/>
    </source>
</evidence>
<sequence length="363" mass="39900">MERKYILVINPGSTSTKVAIFNGEEKVFTKNIVHPNKDIEHYNNIIHQYDYRLNVILEWLKEVNITPDLLRAVVGRGGMLRPMPAGTYLVTDAMEKDLKDAIGGEHASNLGGLLARGIAEEEGIKAYIVDPVAVDEINDIARISGMPEIQRKSQLHALNIKAVSHRYAAEHNIDLKSINLIVAHLGGGISVAPIEKGRIIDVNNANEMGPFSPERTGGLPVGDLAKMCYSGKYTINEMKMKLKGKGGLVAYLGTNDAKEVEERIKDGDEKARLIYMAMAYGVSKEIGAMSTALYGKVDAIILTGGLAHSKLLTDKIQSMTRFIAPVVLYPGEDELEALNQGVLRVLKGLEIEKIYENEVDIYD</sequence>
<dbReference type="OrthoDB" id="9771859at2"/>
<dbReference type="GO" id="GO:0005524">
    <property type="term" value="F:ATP binding"/>
    <property type="evidence" value="ECO:0007669"/>
    <property type="project" value="UniProtKB-KW"/>
</dbReference>
<evidence type="ECO:0000313" key="11">
    <source>
        <dbReference type="EMBL" id="SDZ09866.1"/>
    </source>
</evidence>
<dbReference type="EMBL" id="FNQE01000019">
    <property type="protein sequence ID" value="SDZ09866.1"/>
    <property type="molecule type" value="Genomic_DNA"/>
</dbReference>
<keyword evidence="12" id="KW-1185">Reference proteome</keyword>
<dbReference type="SUPFAM" id="SSF53067">
    <property type="entry name" value="Actin-like ATPase domain"/>
    <property type="match status" value="2"/>
</dbReference>
<evidence type="ECO:0000256" key="2">
    <source>
        <dbReference type="ARBA" id="ARBA00008748"/>
    </source>
</evidence>